<gene>
    <name evidence="1" type="ORF">ILUMI_11073</name>
</gene>
<comment type="caution">
    <text evidence="1">The sequence shown here is derived from an EMBL/GenBank/DDBJ whole genome shotgun (WGS) entry which is preliminary data.</text>
</comment>
<dbReference type="GO" id="GO:0071897">
    <property type="term" value="P:DNA biosynthetic process"/>
    <property type="evidence" value="ECO:0007669"/>
    <property type="project" value="UniProtKB-ARBA"/>
</dbReference>
<reference evidence="1" key="1">
    <citation type="submission" date="2019-08" db="EMBL/GenBank/DDBJ databases">
        <title>The genome of the North American firefly Photinus pyralis.</title>
        <authorList>
            <consortium name="Photinus pyralis genome working group"/>
            <person name="Fallon T.R."/>
            <person name="Sander Lower S.E."/>
            <person name="Weng J.-K."/>
        </authorList>
    </citation>
    <scope>NUCLEOTIDE SEQUENCE</scope>
    <source>
        <strain evidence="1">TRF0915ILg1</strain>
        <tissue evidence="1">Whole body</tissue>
    </source>
</reference>
<accession>A0A8K0D2S3</accession>
<evidence type="ECO:0000313" key="2">
    <source>
        <dbReference type="Proteomes" id="UP000801492"/>
    </source>
</evidence>
<organism evidence="1 2">
    <name type="scientific">Ignelater luminosus</name>
    <name type="common">Cucubano</name>
    <name type="synonym">Pyrophorus luminosus</name>
    <dbReference type="NCBI Taxonomy" id="2038154"/>
    <lineage>
        <taxon>Eukaryota</taxon>
        <taxon>Metazoa</taxon>
        <taxon>Ecdysozoa</taxon>
        <taxon>Arthropoda</taxon>
        <taxon>Hexapoda</taxon>
        <taxon>Insecta</taxon>
        <taxon>Pterygota</taxon>
        <taxon>Neoptera</taxon>
        <taxon>Endopterygota</taxon>
        <taxon>Coleoptera</taxon>
        <taxon>Polyphaga</taxon>
        <taxon>Elateriformia</taxon>
        <taxon>Elateroidea</taxon>
        <taxon>Elateridae</taxon>
        <taxon>Agrypninae</taxon>
        <taxon>Pyrophorini</taxon>
        <taxon>Ignelater</taxon>
    </lineage>
</organism>
<protein>
    <submittedName>
        <fullName evidence="1">Uncharacterized protein</fullName>
    </submittedName>
</protein>
<dbReference type="AlphaFoldDB" id="A0A8K0D2S3"/>
<sequence>MRRCPIVLKLHVFEVPEADLINKEMYFGDGLNQFCHLIGGFNYVGNESFWLHEDFLQHKRFLGKQALSELDSVELEEIIEKVTEPTPWVSSIILVEKEDDRLRVCLDLRSPNEAIRRSHFPVPINDMVGADLSEAKLFLHFIFQTQRMRYFHDPLVWERTLKEHNCGLATVLNHAAEITLRFNKSKCQFAKTEHIFLSLGAKVDDVKLISELKCLKNVLIGINPTWSWPLSQEQAFNRLKKVIAEVTVLSHYSPNKLVTLSVADGAVILQDCDPISYGSKTELYVIVFGGVRSHQYMFKLLS</sequence>
<name>A0A8K0D2S3_IGNLU</name>
<dbReference type="OrthoDB" id="2286242at2759"/>
<dbReference type="InterPro" id="IPR050951">
    <property type="entry name" value="Retrovirus_Pol_polyprotein"/>
</dbReference>
<dbReference type="Gene3D" id="3.10.10.10">
    <property type="entry name" value="HIV Type 1 Reverse Transcriptase, subunit A, domain 1"/>
    <property type="match status" value="1"/>
</dbReference>
<proteinExistence type="predicted"/>
<dbReference type="Proteomes" id="UP000801492">
    <property type="component" value="Unassembled WGS sequence"/>
</dbReference>
<evidence type="ECO:0000313" key="1">
    <source>
        <dbReference type="EMBL" id="KAF2895102.1"/>
    </source>
</evidence>
<dbReference type="EMBL" id="VTPC01006243">
    <property type="protein sequence ID" value="KAF2895102.1"/>
    <property type="molecule type" value="Genomic_DNA"/>
</dbReference>
<dbReference type="PANTHER" id="PTHR37984">
    <property type="entry name" value="PROTEIN CBG26694"/>
    <property type="match status" value="1"/>
</dbReference>
<dbReference type="SUPFAM" id="SSF56672">
    <property type="entry name" value="DNA/RNA polymerases"/>
    <property type="match status" value="1"/>
</dbReference>
<dbReference type="PANTHER" id="PTHR37984:SF5">
    <property type="entry name" value="PROTEIN NYNRIN-LIKE"/>
    <property type="match status" value="1"/>
</dbReference>
<dbReference type="InterPro" id="IPR043502">
    <property type="entry name" value="DNA/RNA_pol_sf"/>
</dbReference>
<keyword evidence="2" id="KW-1185">Reference proteome</keyword>